<accession>A0ABY8WKW0</accession>
<name>A0ABY8WKW0_9ACTN</name>
<reference evidence="1 2" key="1">
    <citation type="submission" date="2023-06" db="EMBL/GenBank/DDBJ databases">
        <authorList>
            <person name="Yushchuk O."/>
            <person name="Binda E."/>
            <person name="Ruckert-Reed C."/>
            <person name="Fedorenko V."/>
            <person name="Kalinowski J."/>
            <person name="Marinelli F."/>
        </authorList>
    </citation>
    <scope>NUCLEOTIDE SEQUENCE [LARGE SCALE GENOMIC DNA]</scope>
    <source>
        <strain evidence="1 2">NRRL 3884</strain>
    </source>
</reference>
<protein>
    <submittedName>
        <fullName evidence="1">Uncharacterized protein</fullName>
    </submittedName>
</protein>
<dbReference type="EMBL" id="CP126980">
    <property type="protein sequence ID" value="WIM98509.1"/>
    <property type="molecule type" value="Genomic_DNA"/>
</dbReference>
<dbReference type="Proteomes" id="UP001240150">
    <property type="component" value="Chromosome"/>
</dbReference>
<organism evidence="1 2">
    <name type="scientific">Actinoplanes oblitus</name>
    <dbReference type="NCBI Taxonomy" id="3040509"/>
    <lineage>
        <taxon>Bacteria</taxon>
        <taxon>Bacillati</taxon>
        <taxon>Actinomycetota</taxon>
        <taxon>Actinomycetes</taxon>
        <taxon>Micromonosporales</taxon>
        <taxon>Micromonosporaceae</taxon>
        <taxon>Actinoplanes</taxon>
    </lineage>
</organism>
<evidence type="ECO:0000313" key="1">
    <source>
        <dbReference type="EMBL" id="WIM98509.1"/>
    </source>
</evidence>
<gene>
    <name evidence="1" type="ORF">ACTOB_002110</name>
</gene>
<sequence>MTVRKLRPQLALHVESGVTLGSAGREEMELTSGEHVLTLPVERGERQMRFYLPTEPRWDDNGERLPPEIADNLQSIITEIALFWDREPSFRSIFR</sequence>
<keyword evidence="2" id="KW-1185">Reference proteome</keyword>
<evidence type="ECO:0000313" key="2">
    <source>
        <dbReference type="Proteomes" id="UP001240150"/>
    </source>
</evidence>
<proteinExistence type="predicted"/>
<dbReference type="RefSeq" id="WP_284919891.1">
    <property type="nucleotide sequence ID" value="NZ_CP126980.1"/>
</dbReference>